<evidence type="ECO:0000259" key="3">
    <source>
        <dbReference type="Pfam" id="PF00462"/>
    </source>
</evidence>
<organism evidence="4 5">
    <name type="scientific">Nocardia higoensis</name>
    <dbReference type="NCBI Taxonomy" id="228599"/>
    <lineage>
        <taxon>Bacteria</taxon>
        <taxon>Bacillati</taxon>
        <taxon>Actinomycetota</taxon>
        <taxon>Actinomycetes</taxon>
        <taxon>Mycobacteriales</taxon>
        <taxon>Nocardiaceae</taxon>
        <taxon>Nocardia</taxon>
    </lineage>
</organism>
<evidence type="ECO:0000256" key="2">
    <source>
        <dbReference type="ARBA" id="ARBA00017945"/>
    </source>
</evidence>
<comment type="function">
    <text evidence="1">Electron transport system for the ribonucleotide reductase system NrdEF.</text>
</comment>
<evidence type="ECO:0000256" key="1">
    <source>
        <dbReference type="ARBA" id="ARBA00002292"/>
    </source>
</evidence>
<dbReference type="SUPFAM" id="SSF52833">
    <property type="entry name" value="Thioredoxin-like"/>
    <property type="match status" value="1"/>
</dbReference>
<evidence type="ECO:0000313" key="4">
    <source>
        <dbReference type="EMBL" id="MBF6358182.1"/>
    </source>
</evidence>
<dbReference type="Pfam" id="PF00462">
    <property type="entry name" value="Glutaredoxin"/>
    <property type="match status" value="1"/>
</dbReference>
<dbReference type="InterPro" id="IPR002109">
    <property type="entry name" value="Glutaredoxin"/>
</dbReference>
<dbReference type="PROSITE" id="PS51354">
    <property type="entry name" value="GLUTAREDOXIN_2"/>
    <property type="match status" value="1"/>
</dbReference>
<dbReference type="InterPro" id="IPR036249">
    <property type="entry name" value="Thioredoxin-like_sf"/>
</dbReference>
<feature type="domain" description="Glutaredoxin" evidence="3">
    <location>
        <begin position="3"/>
        <end position="61"/>
    </location>
</feature>
<dbReference type="EMBL" id="JADLQN010000010">
    <property type="protein sequence ID" value="MBF6358182.1"/>
    <property type="molecule type" value="Genomic_DNA"/>
</dbReference>
<name>A0ABS0DI97_9NOCA</name>
<comment type="caution">
    <text evidence="4">The sequence shown here is derived from an EMBL/GenBank/DDBJ whole genome shotgun (WGS) entry which is preliminary data.</text>
</comment>
<proteinExistence type="predicted"/>
<dbReference type="NCBIfam" id="TIGR02194">
    <property type="entry name" value="GlrX_NrdH"/>
    <property type="match status" value="1"/>
</dbReference>
<dbReference type="RefSeq" id="WP_195005021.1">
    <property type="nucleotide sequence ID" value="NZ_JADLQN010000010.1"/>
</dbReference>
<gene>
    <name evidence="4" type="primary">nrdH</name>
    <name evidence="4" type="ORF">IU449_27170</name>
</gene>
<accession>A0ABS0DI97</accession>
<protein>
    <recommendedName>
        <fullName evidence="2">Glutaredoxin-like protein NrdH</fullName>
    </recommendedName>
</protein>
<dbReference type="Gene3D" id="3.40.30.10">
    <property type="entry name" value="Glutaredoxin"/>
    <property type="match status" value="1"/>
</dbReference>
<keyword evidence="5" id="KW-1185">Reference proteome</keyword>
<reference evidence="4 5" key="1">
    <citation type="submission" date="2020-10" db="EMBL/GenBank/DDBJ databases">
        <title>Identification of Nocardia species via Next-generation sequencing and recognition of intraspecies genetic diversity.</title>
        <authorList>
            <person name="Li P."/>
            <person name="Li P."/>
            <person name="Lu B."/>
        </authorList>
    </citation>
    <scope>NUCLEOTIDE SEQUENCE [LARGE SCALE GENOMIC DNA]</scope>
    <source>
        <strain evidence="4 5">BJ06-0143</strain>
    </source>
</reference>
<dbReference type="CDD" id="cd02976">
    <property type="entry name" value="NrdH"/>
    <property type="match status" value="1"/>
</dbReference>
<sequence>MRITVYTKPNCVQCRFTYKKLDDLEAEYDLVYMTEDPDALAYIQSLGYKQAPVVVAGEQHWGGYAPDKLAWAAAQQTINRQETPE</sequence>
<dbReference type="Proteomes" id="UP000707731">
    <property type="component" value="Unassembled WGS sequence"/>
</dbReference>
<dbReference type="InterPro" id="IPR011909">
    <property type="entry name" value="GlrX_NrdH"/>
</dbReference>
<evidence type="ECO:0000313" key="5">
    <source>
        <dbReference type="Proteomes" id="UP000707731"/>
    </source>
</evidence>